<sequence>MLTRWTLKIIAFLHDPPGKALVLRSAPHTPHDKLAEELQCIALGHPATEDEKRERATEKKRATKADHIASAADRVNFPGGTTAYWDQGDQVGPKLTHPLAAEAQSQPVRLPSRNLQNLDNEVQTAAGQHILQPWVQQLTTQGDKDKYLYFRIWRLLYEELARRTSLKSWVRLLPADTRQPDHPLEQHLSISAAIADALPNPAFLVFSIGPVQEFIAAARRTQDLWMGSWILSYLSWKAMESLANEFGPDVIVFPSLRGQPLCDRWLHKDYGLPCQPMPEDLSRPTFPNRFLALLPASEAESWARKAERAVRSEWERLVQKVYDALKKSSILPADQETDRLWQSQIESLLEVYWVVFSWPGANQSDSLRQADEGKAIYEKLCAPPQDWEFQRIYETVKQSGQYDPNWGTVYSLFYDLADRAFNARKNLRNFGQAEETGDKCTQCGQRAALHSSNLDSRDFWARVAENLRNQNRYEIKPHGKERLCAVCTVKRFIQREVLEQEFGLRGGFPSISEIAAVSFKKRVLDALKEGKLEVRQALKRFLDIAHPRLKTVARGAVPYLEKLIPSPATGEKELAEKLPEKELAEKLLEIDGEWLHLESWTREHLEEIWPGVREDDIREAREALRNLYQVVDARPSKYYAVLYMDGDHMGRWLSGTHEGLATFGDTWHPSVRNQLANAPNWQGLAASKRVITPAVHASISQALGRFALQLVPHIVEERHPGRLIYAGGDDVLALVPLEEALAVARELRAAFSGHIRFENGDLQVCLGNPVTGYVEWGDDVFLTMGPEATASIGLVFAHHLQPLDMVLQAVRRAEHTAKHRYGRNALAVEVLKRSGETITVGTKWSYDGTSDVVVLLIDVTERLQKDKISGKWAYTVHAEVAALEELPAQAQRAELKRLLKRQAGQKLSREEKEAQAEDLSKKLVDWAQAMGKPRPDPCEPERSLVGFSEMSRWLLACSFIARGGEV</sequence>
<dbReference type="Proteomes" id="UP000031518">
    <property type="component" value="Unassembled WGS sequence"/>
</dbReference>
<keyword evidence="5" id="KW-1185">Reference proteome</keyword>
<gene>
    <name evidence="4" type="ORF">PYK22_03204</name>
</gene>
<evidence type="ECO:0000259" key="3">
    <source>
        <dbReference type="PROSITE" id="PS50887"/>
    </source>
</evidence>
<accession>A0A0B6X4M9</accession>
<evidence type="ECO:0000313" key="5">
    <source>
        <dbReference type="Proteomes" id="UP000031518"/>
    </source>
</evidence>
<evidence type="ECO:0000256" key="2">
    <source>
        <dbReference type="ARBA" id="ARBA00023118"/>
    </source>
</evidence>
<dbReference type="InterPro" id="IPR043128">
    <property type="entry name" value="Rev_trsase/Diguanyl_cyclase"/>
</dbReference>
<dbReference type="STRING" id="454194.PYK22_03204"/>
<dbReference type="InterPro" id="IPR024615">
    <property type="entry name" value="CRISPR-assoc_Cmr2_N"/>
</dbReference>
<protein>
    <submittedName>
        <fullName evidence="4">CRISPR-associated protein Cas10/Cmr2, subtype III-B</fullName>
    </submittedName>
</protein>
<organism evidence="4 5">
    <name type="scientific">Pyrinomonas methylaliphatogenes</name>
    <dbReference type="NCBI Taxonomy" id="454194"/>
    <lineage>
        <taxon>Bacteria</taxon>
        <taxon>Pseudomonadati</taxon>
        <taxon>Acidobacteriota</taxon>
        <taxon>Blastocatellia</taxon>
        <taxon>Blastocatellales</taxon>
        <taxon>Pyrinomonadaceae</taxon>
        <taxon>Pyrinomonas</taxon>
    </lineage>
</organism>
<dbReference type="GO" id="GO:0000166">
    <property type="term" value="F:nucleotide binding"/>
    <property type="evidence" value="ECO:0007669"/>
    <property type="project" value="UniProtKB-KW"/>
</dbReference>
<dbReference type="NCBIfam" id="TIGR02577">
    <property type="entry name" value="cas_TM1794_Cmr2"/>
    <property type="match status" value="1"/>
</dbReference>
<dbReference type="AlphaFoldDB" id="A0A0B6X4M9"/>
<evidence type="ECO:0000313" key="4">
    <source>
        <dbReference type="EMBL" id="CDM67155.1"/>
    </source>
</evidence>
<dbReference type="Gene3D" id="3.30.70.2220">
    <property type="entry name" value="CRISPR-Cas system, Cmr2 subunit, D1 domain, cysteine cluster"/>
    <property type="match status" value="1"/>
</dbReference>
<reference evidence="4 5" key="1">
    <citation type="submission" date="2013-12" db="EMBL/GenBank/DDBJ databases">
        <authorList>
            <person name="Stott M."/>
        </authorList>
    </citation>
    <scope>NUCLEOTIDE SEQUENCE [LARGE SCALE GENOMIC DNA]</scope>
    <source>
        <strain evidence="4 5">K22</strain>
    </source>
</reference>
<feature type="domain" description="GGDEF" evidence="3">
    <location>
        <begin position="637"/>
        <end position="831"/>
    </location>
</feature>
<dbReference type="Pfam" id="PF12469">
    <property type="entry name" value="Cmr2_N"/>
    <property type="match status" value="1"/>
</dbReference>
<dbReference type="EMBL" id="CBXV010000009">
    <property type="protein sequence ID" value="CDM67155.1"/>
    <property type="molecule type" value="Genomic_DNA"/>
</dbReference>
<keyword evidence="1" id="KW-0547">Nucleotide-binding</keyword>
<keyword evidence="2" id="KW-0051">Antiviral defense</keyword>
<proteinExistence type="predicted"/>
<dbReference type="InterPro" id="IPR013407">
    <property type="entry name" value="CRISPR-assoc_prot_Cmr2"/>
</dbReference>
<dbReference type="PROSITE" id="PS50887">
    <property type="entry name" value="GGDEF"/>
    <property type="match status" value="1"/>
</dbReference>
<dbReference type="RefSeq" id="WP_041979401.1">
    <property type="nucleotide sequence ID" value="NZ_CBXV010000009.1"/>
</dbReference>
<dbReference type="GO" id="GO:0051607">
    <property type="term" value="P:defense response to virus"/>
    <property type="evidence" value="ECO:0007669"/>
    <property type="project" value="UniProtKB-KW"/>
</dbReference>
<dbReference type="Gene3D" id="3.30.70.270">
    <property type="match status" value="1"/>
</dbReference>
<dbReference type="CDD" id="cd09679">
    <property type="entry name" value="Cas10_III"/>
    <property type="match status" value="1"/>
</dbReference>
<name>A0A0B6X4M9_9BACT</name>
<dbReference type="InterPro" id="IPR000160">
    <property type="entry name" value="GGDEF_dom"/>
</dbReference>
<reference evidence="4 5" key="2">
    <citation type="submission" date="2015-01" db="EMBL/GenBank/DDBJ databases">
        <title>Complete genome sequence of Pyrinomonas methylaliphatogenes type strain K22T.</title>
        <authorList>
            <person name="Lee K.C.Y."/>
            <person name="Power J.F."/>
            <person name="Dunfield P.F."/>
            <person name="Morgan X.C."/>
            <person name="Huttenhower C."/>
            <person name="Stott M.B."/>
        </authorList>
    </citation>
    <scope>NUCLEOTIDE SEQUENCE [LARGE SCALE GENOMIC DNA]</scope>
    <source>
        <strain evidence="4 5">K22</strain>
    </source>
</reference>
<dbReference type="InterPro" id="IPR054767">
    <property type="entry name" value="Cas10-Cmr2_palm2"/>
</dbReference>
<dbReference type="Pfam" id="PF22335">
    <property type="entry name" value="Cas10-Cmr2_palm2"/>
    <property type="match status" value="1"/>
</dbReference>
<dbReference type="OrthoDB" id="9758700at2"/>
<dbReference type="InterPro" id="IPR038242">
    <property type="entry name" value="Cmr2_N"/>
</dbReference>
<evidence type="ECO:0000256" key="1">
    <source>
        <dbReference type="ARBA" id="ARBA00022741"/>
    </source>
</evidence>